<dbReference type="STRING" id="1109412.BN1221_02504"/>
<feature type="domain" description="PRD" evidence="2">
    <location>
        <begin position="66"/>
        <end position="171"/>
    </location>
</feature>
<dbReference type="SMART" id="SM01061">
    <property type="entry name" value="CAT_RBD"/>
    <property type="match status" value="1"/>
</dbReference>
<keyword evidence="4" id="KW-1185">Reference proteome</keyword>
<protein>
    <submittedName>
        <fullName evidence="3">Beta-glucoside bgl operon antiterminator, BglG family</fullName>
    </submittedName>
</protein>
<keyword evidence="1" id="KW-0677">Repeat</keyword>
<dbReference type="EMBL" id="CGIG01000001">
    <property type="protein sequence ID" value="CPR17194.1"/>
    <property type="molecule type" value="Genomic_DNA"/>
</dbReference>
<dbReference type="Pfam" id="PF03123">
    <property type="entry name" value="CAT_RBD"/>
    <property type="match status" value="1"/>
</dbReference>
<dbReference type="InterPro" id="IPR011608">
    <property type="entry name" value="PRD"/>
</dbReference>
<dbReference type="SUPFAM" id="SSF50151">
    <property type="entry name" value="SacY-like RNA-binding domain"/>
    <property type="match status" value="1"/>
</dbReference>
<accession>A0A0G4JVZ0</accession>
<feature type="domain" description="PRD" evidence="2">
    <location>
        <begin position="172"/>
        <end position="281"/>
    </location>
</feature>
<dbReference type="NCBIfam" id="NF046042">
    <property type="entry name" value="LicT"/>
    <property type="match status" value="1"/>
</dbReference>
<name>A0A0G4JVZ0_9GAMM</name>
<dbReference type="Proteomes" id="UP000044377">
    <property type="component" value="Unassembled WGS sequence"/>
</dbReference>
<reference evidence="4" key="1">
    <citation type="submission" date="2015-01" db="EMBL/GenBank/DDBJ databases">
        <authorList>
            <person name="Paterson Steve"/>
        </authorList>
    </citation>
    <scope>NUCLEOTIDE SEQUENCE [LARGE SCALE GENOMIC DNA]</scope>
    <source>
        <strain evidence="4">OBR1</strain>
    </source>
</reference>
<dbReference type="GO" id="GO:0006355">
    <property type="term" value="P:regulation of DNA-templated transcription"/>
    <property type="evidence" value="ECO:0007669"/>
    <property type="project" value="InterPro"/>
</dbReference>
<dbReference type="Gene3D" id="1.10.1790.10">
    <property type="entry name" value="PRD domain"/>
    <property type="match status" value="2"/>
</dbReference>
<dbReference type="Pfam" id="PF00874">
    <property type="entry name" value="PRD"/>
    <property type="match status" value="2"/>
</dbReference>
<dbReference type="AlphaFoldDB" id="A0A0G4JVZ0"/>
<dbReference type="InterPro" id="IPR036650">
    <property type="entry name" value="CAT_RNA-bd_dom_sf"/>
</dbReference>
<dbReference type="GO" id="GO:0003723">
    <property type="term" value="F:RNA binding"/>
    <property type="evidence" value="ECO:0007669"/>
    <property type="project" value="InterPro"/>
</dbReference>
<proteinExistence type="predicted"/>
<gene>
    <name evidence="3" type="ORF">BN1221_02504</name>
</gene>
<dbReference type="InterPro" id="IPR004341">
    <property type="entry name" value="CAT_RNA-bd_dom"/>
</dbReference>
<evidence type="ECO:0000256" key="1">
    <source>
        <dbReference type="ARBA" id="ARBA00022737"/>
    </source>
</evidence>
<evidence type="ECO:0000313" key="4">
    <source>
        <dbReference type="Proteomes" id="UP000044377"/>
    </source>
</evidence>
<organism evidence="3 4">
    <name type="scientific">Brenneria goodwinii</name>
    <dbReference type="NCBI Taxonomy" id="1109412"/>
    <lineage>
        <taxon>Bacteria</taxon>
        <taxon>Pseudomonadati</taxon>
        <taxon>Pseudomonadota</taxon>
        <taxon>Gammaproteobacteria</taxon>
        <taxon>Enterobacterales</taxon>
        <taxon>Pectobacteriaceae</taxon>
        <taxon>Brenneria</taxon>
    </lineage>
</organism>
<dbReference type="PANTHER" id="PTHR30185">
    <property type="entry name" value="CRYPTIC BETA-GLUCOSIDE BGL OPERON ANTITERMINATOR"/>
    <property type="match status" value="1"/>
</dbReference>
<dbReference type="SUPFAM" id="SSF63520">
    <property type="entry name" value="PTS-regulatory domain, PRD"/>
    <property type="match status" value="2"/>
</dbReference>
<dbReference type="PROSITE" id="PS51372">
    <property type="entry name" value="PRD_2"/>
    <property type="match status" value="2"/>
</dbReference>
<dbReference type="Gene3D" id="2.30.24.10">
    <property type="entry name" value="CAT RNA-binding domain"/>
    <property type="match status" value="1"/>
</dbReference>
<dbReference type="PANTHER" id="PTHR30185:SF15">
    <property type="entry name" value="CRYPTIC BETA-GLUCOSIDE BGL OPERON ANTITERMINATOR"/>
    <property type="match status" value="1"/>
</dbReference>
<dbReference type="InterPro" id="IPR050661">
    <property type="entry name" value="BglG_antiterminators"/>
</dbReference>
<evidence type="ECO:0000259" key="2">
    <source>
        <dbReference type="PROSITE" id="PS51372"/>
    </source>
</evidence>
<dbReference type="InterPro" id="IPR036634">
    <property type="entry name" value="PRD_sf"/>
</dbReference>
<evidence type="ECO:0000313" key="3">
    <source>
        <dbReference type="EMBL" id="CPR17194.1"/>
    </source>
</evidence>
<sequence length="282" mass="32361">MMKIRQILNNNVVSVLDDQGQELILTGCGLGFNSNCGQQVDASRIEKIFHLQDNAISARFKDLVDEVSLEVIQITDDIVEMAKTQLQQKLSEGIYVTLADHLNFALQCQQNGVTIQNPLQWEVSHFYKDEYAVAEKALDLVFEQFQVVLPKSEACSIALHIVNAELNDNIGNIKQITQLIYQVQNIVKYYFRVSLDESGSNYHRFITHLKFFAQRVIDGATLENDDGDLFNMVQQRYQKTLGCVEYINAFINKNYQHNMSNSEKLYLTIHIDNMIHSLHHSK</sequence>